<feature type="region of interest" description="Disordered" evidence="1">
    <location>
        <begin position="528"/>
        <end position="550"/>
    </location>
</feature>
<organism evidence="2">
    <name type="scientific">mine drainage metagenome</name>
    <dbReference type="NCBI Taxonomy" id="410659"/>
    <lineage>
        <taxon>unclassified sequences</taxon>
        <taxon>metagenomes</taxon>
        <taxon>ecological metagenomes</taxon>
    </lineage>
</organism>
<comment type="caution">
    <text evidence="2">The sequence shown here is derived from an EMBL/GenBank/DDBJ whole genome shotgun (WGS) entry which is preliminary data.</text>
</comment>
<name>A0A1J5R0U3_9ZZZZ</name>
<feature type="compositionally biased region" description="Basic and acidic residues" evidence="1">
    <location>
        <begin position="530"/>
        <end position="550"/>
    </location>
</feature>
<evidence type="ECO:0000256" key="1">
    <source>
        <dbReference type="SAM" id="MobiDB-lite"/>
    </source>
</evidence>
<dbReference type="EMBL" id="MLJW01000528">
    <property type="protein sequence ID" value="OIQ85695.1"/>
    <property type="molecule type" value="Genomic_DNA"/>
</dbReference>
<reference evidence="2" key="1">
    <citation type="submission" date="2016-10" db="EMBL/GenBank/DDBJ databases">
        <title>Sequence of Gallionella enrichment culture.</title>
        <authorList>
            <person name="Poehlein A."/>
            <person name="Muehling M."/>
            <person name="Daniel R."/>
        </authorList>
    </citation>
    <scope>NUCLEOTIDE SEQUENCE</scope>
</reference>
<protein>
    <submittedName>
        <fullName evidence="2">Uncharacterized protein</fullName>
    </submittedName>
</protein>
<evidence type="ECO:0000313" key="2">
    <source>
        <dbReference type="EMBL" id="OIQ85695.1"/>
    </source>
</evidence>
<feature type="compositionally biased region" description="Basic and acidic residues" evidence="1">
    <location>
        <begin position="219"/>
        <end position="248"/>
    </location>
</feature>
<dbReference type="AlphaFoldDB" id="A0A1J5R0U3"/>
<feature type="compositionally biased region" description="Acidic residues" evidence="1">
    <location>
        <begin position="316"/>
        <end position="327"/>
    </location>
</feature>
<accession>A0A1J5R0U3</accession>
<feature type="region of interest" description="Disordered" evidence="1">
    <location>
        <begin position="305"/>
        <end position="334"/>
    </location>
</feature>
<feature type="region of interest" description="Disordered" evidence="1">
    <location>
        <begin position="73"/>
        <end position="102"/>
    </location>
</feature>
<sequence>MVHHRDGDAVAADTRADLDLGVRLGEDRRVLEDLREQVGRAEGVEPQHVRVDREIQLDAVVLLDLRGGGADHVGQRHRVAHPPTGVDTGEHEQGLGVPTHPGRQVVEPEEVRQGVGVFLRALQGVDEGQLPVEEDLVPTSDVDEHLGDRATQGGLLLRHLKRGRVDRVERVRQAAHLVAGLHGDLHELHARTLAGHGDLLDELGQLFADVRGSGGEAAQRVDDATGDEQRECQGEADREQPDAGRPDRLGAGGRRRLAGDARGVGEDLVAHRVHGRDLVRNPLVPRRLVERGDLRRVAVLQDQPHAGELGRREAERDEEAVLPEVGDDGPRARPVQLGRGHLRDEELHGPRRAAVQSHDRLTDRPLADEVLVAPFDRTEREEVSGEGSVRDDVRDDLGERDVRVDRRVERLLDVGRLTTGVDLGTQRREVGVLVVALLERREDALREEGERVGPGEPWDRTDRRVGLLPGVRKHRGVGQEELRLRHGGVPLGLESSDRGCVGTDRVRDGLCGACRLGALHRAIADVPDDSEQHDHRYRENSEHFGPDAQPAKHVDLSQLSCSAARVRACARRHDIGDAARPTSAEDPLRISARGDLVTRGGGAPSLWSVGSVPCAQSW</sequence>
<feature type="region of interest" description="Disordered" evidence="1">
    <location>
        <begin position="214"/>
        <end position="258"/>
    </location>
</feature>
<gene>
    <name evidence="2" type="ORF">GALL_324720</name>
</gene>
<proteinExistence type="predicted"/>